<dbReference type="AlphaFoldDB" id="A0ABD3GZN2"/>
<dbReference type="EMBL" id="JBJQOH010000006">
    <property type="protein sequence ID" value="KAL3683246.1"/>
    <property type="molecule type" value="Genomic_DNA"/>
</dbReference>
<dbReference type="CDD" id="cd01650">
    <property type="entry name" value="RT_nLTR_like"/>
    <property type="match status" value="1"/>
</dbReference>
<dbReference type="PANTHER" id="PTHR47027:SF20">
    <property type="entry name" value="REVERSE TRANSCRIPTASE-LIKE PROTEIN WITH RNA-DIRECTED DNA POLYMERASE DOMAIN"/>
    <property type="match status" value="1"/>
</dbReference>
<dbReference type="InterPro" id="IPR043502">
    <property type="entry name" value="DNA/RNA_pol_sf"/>
</dbReference>
<dbReference type="PROSITE" id="PS50878">
    <property type="entry name" value="RT_POL"/>
    <property type="match status" value="1"/>
</dbReference>
<dbReference type="SUPFAM" id="SSF56672">
    <property type="entry name" value="DNA/RNA polymerases"/>
    <property type="match status" value="1"/>
</dbReference>
<organism evidence="2 3">
    <name type="scientific">Riccia sorocarpa</name>
    <dbReference type="NCBI Taxonomy" id="122646"/>
    <lineage>
        <taxon>Eukaryota</taxon>
        <taxon>Viridiplantae</taxon>
        <taxon>Streptophyta</taxon>
        <taxon>Embryophyta</taxon>
        <taxon>Marchantiophyta</taxon>
        <taxon>Marchantiopsida</taxon>
        <taxon>Marchantiidae</taxon>
        <taxon>Marchantiales</taxon>
        <taxon>Ricciaceae</taxon>
        <taxon>Riccia</taxon>
    </lineage>
</organism>
<dbReference type="InterPro" id="IPR000477">
    <property type="entry name" value="RT_dom"/>
</dbReference>
<feature type="domain" description="Reverse transcriptase" evidence="1">
    <location>
        <begin position="305"/>
        <end position="559"/>
    </location>
</feature>
<name>A0ABD3GZN2_9MARC</name>
<evidence type="ECO:0000313" key="2">
    <source>
        <dbReference type="EMBL" id="KAL3683246.1"/>
    </source>
</evidence>
<evidence type="ECO:0000313" key="3">
    <source>
        <dbReference type="Proteomes" id="UP001633002"/>
    </source>
</evidence>
<sequence length="781" mass="89485">MDLSVEKVDPRNQFLCLKLGSNGTREQAFLVIVYFTPAGAPVYAYLGEDSDPFAALTEMVLALRLKGSIWLAWDFNAPIKESQGCPIRVGSDWRKSEVDQWDRTSVDLERNGMTRNFLRFIDVCGLTVMNEGFSSYKITTTIQSVAREVFPPSRKRRATWFDSQCKETQQTALSSPVELRIEAFRTYKHFIRAKKRSFMRKLQESLLLEAARDPQTFWRRLRSRSSVSVLGRDERAGYVRRLYFFPDASSMPAMVGPGCIFTSEEVMHGMNNVCVGKAADLFGLTIELLKWGGSDVLEVIMSLINTACSHGLPEEWMRRQVIPLYKSGPKTDPGSYRTIMLANMFSKLIGRSLDIKLSRWCEEKGVCAPFQAGFRRGFSTMDHTLVLRVLIEESKRLRKQMFVAFIDFSKAFDTIPRGLLWLRLIQLGVPHDLIKSIVMLYEKVRVVNDPRDKETESTLGVIQGCPLSPTLFGLMIDGLYWQDKSQVQGVQLGSTEIKILLFADDVVLLAPTAEQLRLHLANLAEFCKDTQMRVNMGKIRWFCVGPRSDESFFFQGDLMERCSVYRYLGLEFSPSLKWTHCLKSRVAGGMRALYVTWNTCVEAGVMDWSLRKKLFVTIVRTTILYGSHAWGPALSRSGWAEIERIQKLFLQRELGVRTQIPHVLLLAEVGWVPMEVEALYSAIHYQSKIKEQGMQRLECQARQVTQATGWFSDLCHWASRWNFPESSWGESTTLRERLILAATHRLWADPTLRQQYYKMDISRLDSYEEAAYLSSSLPRHI</sequence>
<keyword evidence="3" id="KW-1185">Reference proteome</keyword>
<gene>
    <name evidence="2" type="ORF">R1sor_001268</name>
</gene>
<dbReference type="PANTHER" id="PTHR47027">
    <property type="entry name" value="REVERSE TRANSCRIPTASE DOMAIN-CONTAINING PROTEIN"/>
    <property type="match status" value="1"/>
</dbReference>
<accession>A0ABD3GZN2</accession>
<protein>
    <recommendedName>
        <fullName evidence="1">Reverse transcriptase domain-containing protein</fullName>
    </recommendedName>
</protein>
<evidence type="ECO:0000259" key="1">
    <source>
        <dbReference type="PROSITE" id="PS50878"/>
    </source>
</evidence>
<proteinExistence type="predicted"/>
<dbReference type="Proteomes" id="UP001633002">
    <property type="component" value="Unassembled WGS sequence"/>
</dbReference>
<dbReference type="Pfam" id="PF00078">
    <property type="entry name" value="RVT_1"/>
    <property type="match status" value="1"/>
</dbReference>
<comment type="caution">
    <text evidence="2">The sequence shown here is derived from an EMBL/GenBank/DDBJ whole genome shotgun (WGS) entry which is preliminary data.</text>
</comment>
<reference evidence="2 3" key="1">
    <citation type="submission" date="2024-09" db="EMBL/GenBank/DDBJ databases">
        <title>Chromosome-scale assembly of Riccia sorocarpa.</title>
        <authorList>
            <person name="Paukszto L."/>
        </authorList>
    </citation>
    <scope>NUCLEOTIDE SEQUENCE [LARGE SCALE GENOMIC DNA]</scope>
    <source>
        <strain evidence="2">LP-2024</strain>
        <tissue evidence="2">Aerial parts of the thallus</tissue>
    </source>
</reference>